<dbReference type="Proteomes" id="UP000683925">
    <property type="component" value="Unassembled WGS sequence"/>
</dbReference>
<keyword evidence="2" id="KW-1185">Reference proteome</keyword>
<protein>
    <submittedName>
        <fullName evidence="1">Uncharacterized protein</fullName>
    </submittedName>
</protein>
<sequence>MKILLTKDYDTKEVTITWRNKKEKSYFLNHYFDITITDQLRKGSHIVRQSLPKFYIPLSLHEQFIKIRDLLTFILMKQDYELFQY</sequence>
<comment type="caution">
    <text evidence="1">The sequence shown here is derived from an EMBL/GenBank/DDBJ whole genome shotgun (WGS) entry which is preliminary data.</text>
</comment>
<evidence type="ECO:0000313" key="1">
    <source>
        <dbReference type="EMBL" id="CAD8136645.1"/>
    </source>
</evidence>
<dbReference type="AlphaFoldDB" id="A0A8S1S9Y6"/>
<gene>
    <name evidence="1" type="ORF">POCTA_138.1.T0070495</name>
</gene>
<name>A0A8S1S9Y6_PAROT</name>
<organism evidence="1 2">
    <name type="scientific">Paramecium octaurelia</name>
    <dbReference type="NCBI Taxonomy" id="43137"/>
    <lineage>
        <taxon>Eukaryota</taxon>
        <taxon>Sar</taxon>
        <taxon>Alveolata</taxon>
        <taxon>Ciliophora</taxon>
        <taxon>Intramacronucleata</taxon>
        <taxon>Oligohymenophorea</taxon>
        <taxon>Peniculida</taxon>
        <taxon>Parameciidae</taxon>
        <taxon>Paramecium</taxon>
    </lineage>
</organism>
<evidence type="ECO:0000313" key="2">
    <source>
        <dbReference type="Proteomes" id="UP000683925"/>
    </source>
</evidence>
<reference evidence="1" key="1">
    <citation type="submission" date="2021-01" db="EMBL/GenBank/DDBJ databases">
        <authorList>
            <consortium name="Genoscope - CEA"/>
            <person name="William W."/>
        </authorList>
    </citation>
    <scope>NUCLEOTIDE SEQUENCE</scope>
</reference>
<proteinExistence type="predicted"/>
<accession>A0A8S1S9Y6</accession>
<dbReference type="EMBL" id="CAJJDP010000006">
    <property type="protein sequence ID" value="CAD8136645.1"/>
    <property type="molecule type" value="Genomic_DNA"/>
</dbReference>